<dbReference type="SUPFAM" id="SSF53187">
    <property type="entry name" value="Zn-dependent exopeptidases"/>
    <property type="match status" value="1"/>
</dbReference>
<organism evidence="4 5">
    <name type="scientific">Desulfofustis limnaeus</name>
    <dbReference type="NCBI Taxonomy" id="2740163"/>
    <lineage>
        <taxon>Bacteria</taxon>
        <taxon>Pseudomonadati</taxon>
        <taxon>Thermodesulfobacteriota</taxon>
        <taxon>Desulfobulbia</taxon>
        <taxon>Desulfobulbales</taxon>
        <taxon>Desulfocapsaceae</taxon>
        <taxon>Desulfofustis</taxon>
    </lineage>
</organism>
<dbReference type="NCBIfam" id="NF006771">
    <property type="entry name" value="PRK09290.1-5"/>
    <property type="match status" value="1"/>
</dbReference>
<evidence type="ECO:0000259" key="3">
    <source>
        <dbReference type="Pfam" id="PF07687"/>
    </source>
</evidence>
<dbReference type="Pfam" id="PF07687">
    <property type="entry name" value="M20_dimer"/>
    <property type="match status" value="1"/>
</dbReference>
<dbReference type="PIRSF" id="PIRSF001235">
    <property type="entry name" value="Amidase_carbamoylase"/>
    <property type="match status" value="1"/>
</dbReference>
<dbReference type="EMBL" id="AP025516">
    <property type="protein sequence ID" value="BDD86187.1"/>
    <property type="molecule type" value="Genomic_DNA"/>
</dbReference>
<dbReference type="CDD" id="cd03884">
    <property type="entry name" value="M20_bAS"/>
    <property type="match status" value="1"/>
</dbReference>
<dbReference type="Gene3D" id="3.40.630.10">
    <property type="entry name" value="Zn peptidases"/>
    <property type="match status" value="1"/>
</dbReference>
<sequence length="411" mass="44554">MAIVEERIKKNLEDLALFTSTPGNGTTRLPFTPEARGAVEYLRKELRDAGMTVREDAAGNIIGRYPGSRPDAPVLMIASHFDSVKNGGNFDGIAGVIAGIELVRHFREEGIVLQHPIEIVGTNDEEGLRFGTGYFGTRAMAGEIGIPYLRSMKDMDGISIHDAMLAYGLDPQGISTAERDLAGEIAAFIEIHIEQGPVLYNTGVEIGLVEGIVGLKRFRVTVQGQADHAGTTPMDMRIDAMDCAAKVIAKISDWAVDAGGNAVATVGSLEVFPNAINIVAEKVIFSVDIRSIDETAIISICERIKKELAVTCRAKGASFSVEETLNVLPVRLDERILSQFEKSSRELGYSSLRMISGAGHDTLPMATKLPSALLFVPSRKGRSHCQEEWTDYGDLVKAIEVLSAMLKTNDY</sequence>
<dbReference type="InterPro" id="IPR036264">
    <property type="entry name" value="Bact_exopeptidase_dim_dom"/>
</dbReference>
<evidence type="ECO:0000313" key="4">
    <source>
        <dbReference type="EMBL" id="BDD86187.1"/>
    </source>
</evidence>
<evidence type="ECO:0000313" key="5">
    <source>
        <dbReference type="Proteomes" id="UP000830055"/>
    </source>
</evidence>
<feature type="domain" description="Peptidase M20 dimerisation" evidence="3">
    <location>
        <begin position="213"/>
        <end position="310"/>
    </location>
</feature>
<evidence type="ECO:0000256" key="2">
    <source>
        <dbReference type="ARBA" id="ARBA00022801"/>
    </source>
</evidence>
<keyword evidence="5" id="KW-1185">Reference proteome</keyword>
<dbReference type="Gene3D" id="3.30.70.360">
    <property type="match status" value="1"/>
</dbReference>
<dbReference type="InterPro" id="IPR002933">
    <property type="entry name" value="Peptidase_M20"/>
</dbReference>
<reference evidence="4 5" key="1">
    <citation type="submission" date="2022-01" db="EMBL/GenBank/DDBJ databases">
        <title>Desulfofustis limnae sp. nov., a novel mesophilic sulfate-reducing bacterium isolated from marsh soil.</title>
        <authorList>
            <person name="Watanabe M."/>
            <person name="Takahashi A."/>
            <person name="Kojima H."/>
            <person name="Fukui M."/>
        </authorList>
    </citation>
    <scope>NUCLEOTIDE SEQUENCE [LARGE SCALE GENOMIC DNA]</scope>
    <source>
        <strain evidence="4 5">PPLL</strain>
    </source>
</reference>
<comment type="similarity">
    <text evidence="1">Belongs to the peptidase M20 family.</text>
</comment>
<dbReference type="PANTHER" id="PTHR32494">
    <property type="entry name" value="ALLANTOATE DEIMINASE-RELATED"/>
    <property type="match status" value="1"/>
</dbReference>
<dbReference type="InterPro" id="IPR010158">
    <property type="entry name" value="Amidase_Cbmase"/>
</dbReference>
<dbReference type="RefSeq" id="WP_284153282.1">
    <property type="nucleotide sequence ID" value="NZ_AP025516.1"/>
</dbReference>
<protein>
    <submittedName>
        <fullName evidence="4">Zn-dependent hydrolase</fullName>
    </submittedName>
</protein>
<dbReference type="Proteomes" id="UP000830055">
    <property type="component" value="Chromosome"/>
</dbReference>
<proteinExistence type="inferred from homology"/>
<dbReference type="PANTHER" id="PTHR32494:SF5">
    <property type="entry name" value="ALLANTOATE AMIDOHYDROLASE"/>
    <property type="match status" value="1"/>
</dbReference>
<keyword evidence="2 4" id="KW-0378">Hydrolase</keyword>
<accession>A0ABM7W5J6</accession>
<name>A0ABM7W5J6_9BACT</name>
<dbReference type="GO" id="GO:0016787">
    <property type="term" value="F:hydrolase activity"/>
    <property type="evidence" value="ECO:0007669"/>
    <property type="project" value="UniProtKB-KW"/>
</dbReference>
<evidence type="ECO:0000256" key="1">
    <source>
        <dbReference type="ARBA" id="ARBA00006153"/>
    </source>
</evidence>
<dbReference type="NCBIfam" id="TIGR01879">
    <property type="entry name" value="hydantase"/>
    <property type="match status" value="1"/>
</dbReference>
<dbReference type="InterPro" id="IPR011650">
    <property type="entry name" value="Peptidase_M20_dimer"/>
</dbReference>
<gene>
    <name evidence="4" type="ORF">DPPLL_05520</name>
</gene>
<dbReference type="Pfam" id="PF01546">
    <property type="entry name" value="Peptidase_M20"/>
    <property type="match status" value="1"/>
</dbReference>
<dbReference type="SUPFAM" id="SSF55031">
    <property type="entry name" value="Bacterial exopeptidase dimerisation domain"/>
    <property type="match status" value="1"/>
</dbReference>